<dbReference type="PRINTS" id="PR00081">
    <property type="entry name" value="GDHRDH"/>
</dbReference>
<name>A0A1A9W3J1_9MUSC</name>
<reference evidence="5" key="1">
    <citation type="submission" date="2014-03" db="EMBL/GenBank/DDBJ databases">
        <authorList>
            <person name="Aksoy S."/>
            <person name="Warren W."/>
            <person name="Wilson R.K."/>
        </authorList>
    </citation>
    <scope>NUCLEOTIDE SEQUENCE [LARGE SCALE GENOMIC DNA]</scope>
    <source>
        <strain evidence="5">IAEA</strain>
    </source>
</reference>
<proteinExistence type="inferred from homology"/>
<reference evidence="4" key="2">
    <citation type="submission" date="2020-05" db="UniProtKB">
        <authorList>
            <consortium name="EnsemblMetazoa"/>
        </authorList>
    </citation>
    <scope>IDENTIFICATION</scope>
    <source>
        <strain evidence="4">IAEA</strain>
    </source>
</reference>
<keyword evidence="3" id="KW-0472">Membrane</keyword>
<dbReference type="AlphaFoldDB" id="A0A1A9W3J1"/>
<organism evidence="4 5">
    <name type="scientific">Glossina brevipalpis</name>
    <dbReference type="NCBI Taxonomy" id="37001"/>
    <lineage>
        <taxon>Eukaryota</taxon>
        <taxon>Metazoa</taxon>
        <taxon>Ecdysozoa</taxon>
        <taxon>Arthropoda</taxon>
        <taxon>Hexapoda</taxon>
        <taxon>Insecta</taxon>
        <taxon>Pterygota</taxon>
        <taxon>Neoptera</taxon>
        <taxon>Endopterygota</taxon>
        <taxon>Diptera</taxon>
        <taxon>Brachycera</taxon>
        <taxon>Muscomorpha</taxon>
        <taxon>Hippoboscoidea</taxon>
        <taxon>Glossinidae</taxon>
        <taxon>Glossina</taxon>
    </lineage>
</organism>
<dbReference type="Proteomes" id="UP000091820">
    <property type="component" value="Unassembled WGS sequence"/>
</dbReference>
<evidence type="ECO:0000313" key="4">
    <source>
        <dbReference type="EnsemblMetazoa" id="GBRI005123-PA"/>
    </source>
</evidence>
<feature type="transmembrane region" description="Helical" evidence="3">
    <location>
        <begin position="16"/>
        <end position="36"/>
    </location>
</feature>
<dbReference type="InterPro" id="IPR036291">
    <property type="entry name" value="NAD(P)-bd_dom_sf"/>
</dbReference>
<keyword evidence="3" id="KW-0812">Transmembrane</keyword>
<dbReference type="Gene3D" id="3.40.50.720">
    <property type="entry name" value="NAD(P)-binding Rossmann-like Domain"/>
    <property type="match status" value="1"/>
</dbReference>
<dbReference type="EnsemblMetazoa" id="GBRI005123-RA">
    <property type="protein sequence ID" value="GBRI005123-PA"/>
    <property type="gene ID" value="GBRI005123"/>
</dbReference>
<dbReference type="CDD" id="cd05327">
    <property type="entry name" value="retinol-DH_like_SDR_c_like"/>
    <property type="match status" value="1"/>
</dbReference>
<comment type="similarity">
    <text evidence="2">Belongs to the short-chain dehydrogenases/reductases (SDR) family.</text>
</comment>
<dbReference type="PANTHER" id="PTHR43157:SF31">
    <property type="entry name" value="PHOSPHATIDYLINOSITOL-GLYCAN BIOSYNTHESIS CLASS F PROTEIN"/>
    <property type="match status" value="1"/>
</dbReference>
<evidence type="ECO:0000256" key="2">
    <source>
        <dbReference type="RuleBase" id="RU000363"/>
    </source>
</evidence>
<dbReference type="Pfam" id="PF00106">
    <property type="entry name" value="adh_short"/>
    <property type="match status" value="1"/>
</dbReference>
<keyword evidence="1" id="KW-0560">Oxidoreductase</keyword>
<evidence type="ECO:0000256" key="3">
    <source>
        <dbReference type="SAM" id="Phobius"/>
    </source>
</evidence>
<keyword evidence="3" id="KW-1133">Transmembrane helix</keyword>
<evidence type="ECO:0000256" key="1">
    <source>
        <dbReference type="ARBA" id="ARBA00023002"/>
    </source>
</evidence>
<protein>
    <submittedName>
        <fullName evidence="4">Uncharacterized protein</fullName>
    </submittedName>
</protein>
<dbReference type="PRINTS" id="PR00080">
    <property type="entry name" value="SDRFAMILY"/>
</dbReference>
<sequence length="346" mass="38580">MEKISSVLENADPFKTWWPTIAAVIVGIIVTIRSLMGGQRCPNDNQIKDRIAIITGSNSGVGYQIAKALAARGGRVILACRNMEAADKAVATIKRKLNNANSNEDESNSKHKLFVEARYLDLRSLDSVCRFARKILAEFERVDILINNAGVIFDKTGFKTVDGFEQHLQINYLSHFLLTHLLIPHLQKSFMGRVINVSSHAHASAKMDIDDPLHLGTYASKFHARDAFAHSKLAVLLSTRSLAKALKGTSVTVNCCTPGLVRGTSHLKNSPLMSAFCIKVMTFPWMWLFMKNPFEGAQCAVYLATDQQLKDISGEYFKCDGALPLKFDKRLQYYSILRTWSEYGTS</sequence>
<accession>A0A1A9W3J1</accession>
<dbReference type="PANTHER" id="PTHR43157">
    <property type="entry name" value="PHOSPHATIDYLINOSITOL-GLYCAN BIOSYNTHESIS CLASS F PROTEIN-RELATED"/>
    <property type="match status" value="1"/>
</dbReference>
<dbReference type="InterPro" id="IPR002347">
    <property type="entry name" value="SDR_fam"/>
</dbReference>
<dbReference type="STRING" id="37001.A0A1A9W3J1"/>
<keyword evidence="5" id="KW-1185">Reference proteome</keyword>
<dbReference type="SUPFAM" id="SSF51735">
    <property type="entry name" value="NAD(P)-binding Rossmann-fold domains"/>
    <property type="match status" value="1"/>
</dbReference>
<evidence type="ECO:0000313" key="5">
    <source>
        <dbReference type="Proteomes" id="UP000091820"/>
    </source>
</evidence>
<dbReference type="VEuPathDB" id="VectorBase:GBRI005123"/>
<dbReference type="GO" id="GO:0016491">
    <property type="term" value="F:oxidoreductase activity"/>
    <property type="evidence" value="ECO:0007669"/>
    <property type="project" value="UniProtKB-KW"/>
</dbReference>